<dbReference type="GO" id="GO:0016020">
    <property type="term" value="C:membrane"/>
    <property type="evidence" value="ECO:0007669"/>
    <property type="project" value="UniProtKB-SubCell"/>
</dbReference>
<keyword evidence="4 6" id="KW-1133">Transmembrane helix</keyword>
<feature type="domain" description="EamA" evidence="7">
    <location>
        <begin position="155"/>
        <end position="285"/>
    </location>
</feature>
<dbReference type="KEGG" id="hdi:HDIA_1073"/>
<evidence type="ECO:0000313" key="8">
    <source>
        <dbReference type="EMBL" id="SON54614.1"/>
    </source>
</evidence>
<keyword evidence="5 6" id="KW-0472">Membrane</keyword>
<name>A0A2C9D2X2_9HYPH</name>
<feature type="transmembrane region" description="Helical" evidence="6">
    <location>
        <begin position="243"/>
        <end position="262"/>
    </location>
</feature>
<feature type="transmembrane region" description="Helical" evidence="6">
    <location>
        <begin position="214"/>
        <end position="236"/>
    </location>
</feature>
<evidence type="ECO:0000256" key="3">
    <source>
        <dbReference type="ARBA" id="ARBA00022692"/>
    </source>
</evidence>
<dbReference type="PANTHER" id="PTHR22911:SF6">
    <property type="entry name" value="SOLUTE CARRIER FAMILY 35 MEMBER G1"/>
    <property type="match status" value="1"/>
</dbReference>
<sequence>MTLKTLASPLPVIVAILAIFLLSIMDAAIKTLTSSFPTAEIVFLRYLSGLFVAMAVFAGSGVALPSRQGLGRAALRAVTILVTAGFFFHTLSLLPLAEAVAITFTAPLFLTLLGRLILGEPVSRHAALAIALGFAGLGIMFAGRIASETTSGEPIGYLYGLIASFSYSLATILSRKDSAHDHVIVMVTAQHFFVTAFSLPFTLSVFVMPHGHDLLFFALIGLLGASGHFALVWAYAHAPASRLAPIEFTSLLWAPLFGLVFFAERPTMPTIAGAALIVAAATLVIRQGSQSDAPA</sequence>
<feature type="transmembrane region" description="Helical" evidence="6">
    <location>
        <begin position="43"/>
        <end position="64"/>
    </location>
</feature>
<evidence type="ECO:0000313" key="9">
    <source>
        <dbReference type="Proteomes" id="UP000223606"/>
    </source>
</evidence>
<dbReference type="SUPFAM" id="SSF103481">
    <property type="entry name" value="Multidrug resistance efflux transporter EmrE"/>
    <property type="match status" value="2"/>
</dbReference>
<feature type="transmembrane region" description="Helical" evidence="6">
    <location>
        <begin position="73"/>
        <end position="93"/>
    </location>
</feature>
<dbReference type="InterPro" id="IPR000620">
    <property type="entry name" value="EamA_dom"/>
</dbReference>
<feature type="transmembrane region" description="Helical" evidence="6">
    <location>
        <begin position="268"/>
        <end position="285"/>
    </location>
</feature>
<proteinExistence type="inferred from homology"/>
<feature type="transmembrane region" description="Helical" evidence="6">
    <location>
        <begin position="99"/>
        <end position="118"/>
    </location>
</feature>
<evidence type="ECO:0000259" key="7">
    <source>
        <dbReference type="Pfam" id="PF00892"/>
    </source>
</evidence>
<keyword evidence="9" id="KW-1185">Reference proteome</keyword>
<evidence type="ECO:0000256" key="6">
    <source>
        <dbReference type="SAM" id="Phobius"/>
    </source>
</evidence>
<dbReference type="PANTHER" id="PTHR22911">
    <property type="entry name" value="ACYL-MALONYL CONDENSING ENZYME-RELATED"/>
    <property type="match status" value="1"/>
</dbReference>
<keyword evidence="3 6" id="KW-0812">Transmembrane</keyword>
<feature type="transmembrane region" description="Helical" evidence="6">
    <location>
        <begin position="125"/>
        <end position="143"/>
    </location>
</feature>
<evidence type="ECO:0000256" key="5">
    <source>
        <dbReference type="ARBA" id="ARBA00023136"/>
    </source>
</evidence>
<protein>
    <submittedName>
        <fullName evidence="8">Carboxylate/amino acid/amine transporter</fullName>
    </submittedName>
</protein>
<feature type="transmembrane region" description="Helical" evidence="6">
    <location>
        <begin position="185"/>
        <end position="208"/>
    </location>
</feature>
<feature type="transmembrane region" description="Helical" evidence="6">
    <location>
        <begin position="155"/>
        <end position="173"/>
    </location>
</feature>
<evidence type="ECO:0000256" key="2">
    <source>
        <dbReference type="ARBA" id="ARBA00009853"/>
    </source>
</evidence>
<dbReference type="EMBL" id="LT960614">
    <property type="protein sequence ID" value="SON54614.1"/>
    <property type="molecule type" value="Genomic_DNA"/>
</dbReference>
<evidence type="ECO:0000256" key="1">
    <source>
        <dbReference type="ARBA" id="ARBA00004141"/>
    </source>
</evidence>
<reference evidence="9" key="1">
    <citation type="submission" date="2017-09" db="EMBL/GenBank/DDBJ databases">
        <title>Genome sequence of Nannocystis excedens DSM 71.</title>
        <authorList>
            <person name="Blom J."/>
        </authorList>
    </citation>
    <scope>NUCLEOTIDE SEQUENCE [LARGE SCALE GENOMIC DNA]</scope>
    <source>
        <strain evidence="9">type strain: E19</strain>
    </source>
</reference>
<dbReference type="Pfam" id="PF00892">
    <property type="entry name" value="EamA"/>
    <property type="match status" value="2"/>
</dbReference>
<dbReference type="RefSeq" id="WP_162292612.1">
    <property type="nucleotide sequence ID" value="NZ_LT960614.1"/>
</dbReference>
<comment type="subcellular location">
    <subcellularLocation>
        <location evidence="1">Membrane</location>
        <topology evidence="1">Multi-pass membrane protein</topology>
    </subcellularLocation>
</comment>
<organism evidence="8 9">
    <name type="scientific">Hartmannibacter diazotrophicus</name>
    <dbReference type="NCBI Taxonomy" id="1482074"/>
    <lineage>
        <taxon>Bacteria</taxon>
        <taxon>Pseudomonadati</taxon>
        <taxon>Pseudomonadota</taxon>
        <taxon>Alphaproteobacteria</taxon>
        <taxon>Hyphomicrobiales</taxon>
        <taxon>Pleomorphomonadaceae</taxon>
        <taxon>Hartmannibacter</taxon>
    </lineage>
</organism>
<dbReference type="Proteomes" id="UP000223606">
    <property type="component" value="Chromosome 1"/>
</dbReference>
<dbReference type="InterPro" id="IPR037185">
    <property type="entry name" value="EmrE-like"/>
</dbReference>
<accession>A0A2C9D2X2</accession>
<comment type="similarity">
    <text evidence="2">Belongs to the drug/metabolite transporter (DMT) superfamily. 10 TMS drug/metabolite exporter (DME) (TC 2.A.7.3) family.</text>
</comment>
<evidence type="ECO:0000256" key="4">
    <source>
        <dbReference type="ARBA" id="ARBA00022989"/>
    </source>
</evidence>
<feature type="domain" description="EamA" evidence="7">
    <location>
        <begin position="12"/>
        <end position="141"/>
    </location>
</feature>
<dbReference type="AlphaFoldDB" id="A0A2C9D2X2"/>
<gene>
    <name evidence="8" type="ORF">HDIA_1073</name>
</gene>